<comment type="caution">
    <text evidence="2">The sequence shown here is derived from an EMBL/GenBank/DDBJ whole genome shotgun (WGS) entry which is preliminary data.</text>
</comment>
<dbReference type="EMBL" id="SNXZ01000001">
    <property type="protein sequence ID" value="TDQ05002.1"/>
    <property type="molecule type" value="Genomic_DNA"/>
</dbReference>
<feature type="transmembrane region" description="Helical" evidence="1">
    <location>
        <begin position="280"/>
        <end position="296"/>
    </location>
</feature>
<feature type="transmembrane region" description="Helical" evidence="1">
    <location>
        <begin position="491"/>
        <end position="510"/>
    </location>
</feature>
<feature type="transmembrane region" description="Helical" evidence="1">
    <location>
        <begin position="6"/>
        <end position="25"/>
    </location>
</feature>
<dbReference type="RefSeq" id="WP_133847827.1">
    <property type="nucleotide sequence ID" value="NZ_SNXZ01000001.1"/>
</dbReference>
<accession>A0A4R6SNL8</accession>
<gene>
    <name evidence="2" type="ORF">EV186_101966</name>
</gene>
<feature type="transmembrane region" description="Helical" evidence="1">
    <location>
        <begin position="255"/>
        <end position="273"/>
    </location>
</feature>
<reference evidence="2 3" key="1">
    <citation type="submission" date="2019-03" db="EMBL/GenBank/DDBJ databases">
        <title>Genomic Encyclopedia of Type Strains, Phase IV (KMG-IV): sequencing the most valuable type-strain genomes for metagenomic binning, comparative biology and taxonomic classification.</title>
        <authorList>
            <person name="Goeker M."/>
        </authorList>
    </citation>
    <scope>NUCLEOTIDE SEQUENCE [LARGE SCALE GENOMIC DNA]</scope>
    <source>
        <strain evidence="2 3">DSM 45361</strain>
    </source>
</reference>
<name>A0A4R6SNL8_LABRH</name>
<keyword evidence="3" id="KW-1185">Reference proteome</keyword>
<dbReference type="AlphaFoldDB" id="A0A4R6SNL8"/>
<evidence type="ECO:0000313" key="2">
    <source>
        <dbReference type="EMBL" id="TDQ05002.1"/>
    </source>
</evidence>
<feature type="transmembrane region" description="Helical" evidence="1">
    <location>
        <begin position="100"/>
        <end position="120"/>
    </location>
</feature>
<dbReference type="InterPro" id="IPR046671">
    <property type="entry name" value="DUF6541"/>
</dbReference>
<feature type="transmembrane region" description="Helical" evidence="1">
    <location>
        <begin position="417"/>
        <end position="438"/>
    </location>
</feature>
<feature type="transmembrane region" description="Helical" evidence="1">
    <location>
        <begin position="225"/>
        <end position="243"/>
    </location>
</feature>
<proteinExistence type="predicted"/>
<evidence type="ECO:0000256" key="1">
    <source>
        <dbReference type="SAM" id="Phobius"/>
    </source>
</evidence>
<feature type="transmembrane region" description="Helical" evidence="1">
    <location>
        <begin position="302"/>
        <end position="321"/>
    </location>
</feature>
<dbReference type="Proteomes" id="UP000295444">
    <property type="component" value="Unassembled WGS sequence"/>
</dbReference>
<keyword evidence="1" id="KW-0472">Membrane</keyword>
<feature type="transmembrane region" description="Helical" evidence="1">
    <location>
        <begin position="32"/>
        <end position="53"/>
    </location>
</feature>
<dbReference type="OrthoDB" id="5141811at2"/>
<keyword evidence="1" id="KW-0812">Transmembrane</keyword>
<feature type="transmembrane region" description="Helical" evidence="1">
    <location>
        <begin position="328"/>
        <end position="347"/>
    </location>
</feature>
<feature type="transmembrane region" description="Helical" evidence="1">
    <location>
        <begin position="196"/>
        <end position="218"/>
    </location>
</feature>
<sequence>MIESLQLIAAVLVVLVPGLALLIALGIRDKLWWAALAAPITFGLILITSVLTGLTRIPFTAYAVLVVTALAVGIGFTIRRLSVKPPAYDPPPKATATVRLAQVVGALLMLAGIVTAYVTWRTSMGAWATPTQEHDPITHSVLTAYIHFTGRAAPWQLAPANVLTGQPVAFYPPGFPQLSAVITDVTGGHPLVGMNLATIVVLAIVWPLTAGALAAAVVRLTDRGPGWTYVAAGLAGLIAAVIYKPTISLPHDGGVYPQAVASVLVPGLIAAMLTVRRRHWAGGVLIGIALAGTISAHSSTIVPIGVTVAGAAIGLLVTRAGRARFAEVVLPLLVTLGFAVILLLPVISGSASQGGSVSDHPPDIEVQTLRQALDNTFDLTYGGFFDPTGALRQLTLGMITILGALAVIVLRRGWPILTAYLAWVGVVMLFQLAPTNVISRTLGAFYYQGFLRLEVNMFLLIPAVIGVGGAMVAAALAGLAKFWRFAPIATLAAVVVATAVLFSTTLSGYADRNTEALTSRYTKPDINRYDMSDFVAVDWLHQHVKPGEVIMNNANDGSTLAYVEFGLPLVNTSSMGQQFLVPQTVTLLSRFNQYPTDGEIQRILRDYNVTWVYVDSWAPIILADQRSWVGAEYYTLAPGLNDIAGLPGMSVAFKSGHVTIYRLDLSAMPATSPQPAGHPPR</sequence>
<organism evidence="2 3">
    <name type="scientific">Labedaea rhizosphaerae</name>
    <dbReference type="NCBI Taxonomy" id="598644"/>
    <lineage>
        <taxon>Bacteria</taxon>
        <taxon>Bacillati</taxon>
        <taxon>Actinomycetota</taxon>
        <taxon>Actinomycetes</taxon>
        <taxon>Pseudonocardiales</taxon>
        <taxon>Pseudonocardiaceae</taxon>
        <taxon>Labedaea</taxon>
    </lineage>
</organism>
<feature type="transmembrane region" description="Helical" evidence="1">
    <location>
        <begin position="59"/>
        <end position="79"/>
    </location>
</feature>
<evidence type="ECO:0008006" key="4">
    <source>
        <dbReference type="Google" id="ProtNLM"/>
    </source>
</evidence>
<keyword evidence="1" id="KW-1133">Transmembrane helix</keyword>
<evidence type="ECO:0000313" key="3">
    <source>
        <dbReference type="Proteomes" id="UP000295444"/>
    </source>
</evidence>
<dbReference type="Pfam" id="PF20176">
    <property type="entry name" value="DUF6541"/>
    <property type="match status" value="1"/>
</dbReference>
<feature type="transmembrane region" description="Helical" evidence="1">
    <location>
        <begin position="458"/>
        <end position="479"/>
    </location>
</feature>
<protein>
    <recommendedName>
        <fullName evidence="4">Dolichyl-phosphate-mannose-protein mannosyltransferase</fullName>
    </recommendedName>
</protein>
<feature type="transmembrane region" description="Helical" evidence="1">
    <location>
        <begin position="390"/>
        <end position="410"/>
    </location>
</feature>